<evidence type="ECO:0000313" key="2">
    <source>
        <dbReference type="Proteomes" id="UP000324611"/>
    </source>
</evidence>
<evidence type="ECO:0000313" key="1">
    <source>
        <dbReference type="EMBL" id="KAA2241688.1"/>
    </source>
</evidence>
<reference evidence="1 2" key="2">
    <citation type="submission" date="2019-09" db="EMBL/GenBank/DDBJ databases">
        <authorList>
            <person name="Jin C."/>
        </authorList>
    </citation>
    <scope>NUCLEOTIDE SEQUENCE [LARGE SCALE GENOMIC DNA]</scope>
    <source>
        <strain evidence="1 2">BN140078</strain>
    </source>
</reference>
<dbReference type="InterPro" id="IPR043746">
    <property type="entry name" value="DUF5691"/>
</dbReference>
<reference evidence="1 2" key="1">
    <citation type="submission" date="2019-09" db="EMBL/GenBank/DDBJ databases">
        <title>Chitinophaga ginsengihumi sp. nov., isolated from soil of ginseng rhizosphere.</title>
        <authorList>
            <person name="Lee J."/>
        </authorList>
    </citation>
    <scope>NUCLEOTIDE SEQUENCE [LARGE SCALE GENOMIC DNA]</scope>
    <source>
        <strain evidence="1 2">BN140078</strain>
    </source>
</reference>
<dbReference type="AlphaFoldDB" id="A0A5B2VSW0"/>
<gene>
    <name evidence="1" type="ORF">F0L74_17590</name>
</gene>
<accession>A0A5B2VSW0</accession>
<name>A0A5B2VSW0_9BACT</name>
<keyword evidence="2" id="KW-1185">Reference proteome</keyword>
<dbReference type="Proteomes" id="UP000324611">
    <property type="component" value="Unassembled WGS sequence"/>
</dbReference>
<sequence>MQLWTDIVSNALLGTDKQAPVTAGWPEDFTTALTHINGNTAIDKEEKFLQLAALAFNYRQSGSLPLHKEDAGIPTASEEIRPGCSMAAIQAFNDVVAEDNEGLLQLWLECCAASQQIAHPYMLPALLDKAISQKALRPLVESCAGERGKWLAQFNPDWKMPAAVSLEEQWQTGTLAQRKAALAQLSETDPAAARAWLQQTWPQENANARADLLSSLRPIVFAEDSSWLEVLLNEKSVKVKEVVMHLLRMQPGSSIVKLYWQVAQQAISIKKEKALLGLSSKTTLQVKLPDTVDENIFKYGIERLSSNKKIPDEAYIVEQLVQAVPPHLWENHLQETPEKIITLFTEHSAGGRLYAALESAASKFRNAQWAKLLVAEGNRFYYPLVYALEPAEREPYIIRSLTKTPEDVMTYLRQEVEGEWSLPLTRAVLEYACKSPYSYNRLFFSKRAHQLPVEILASLDSISPQRPEQHVNDAWNDIRAHIKKLLVLKQQIINAFQ</sequence>
<organism evidence="1 2">
    <name type="scientific">Chitinophaga agrisoli</name>
    <dbReference type="NCBI Taxonomy" id="2607653"/>
    <lineage>
        <taxon>Bacteria</taxon>
        <taxon>Pseudomonadati</taxon>
        <taxon>Bacteroidota</taxon>
        <taxon>Chitinophagia</taxon>
        <taxon>Chitinophagales</taxon>
        <taxon>Chitinophagaceae</taxon>
        <taxon>Chitinophaga</taxon>
    </lineage>
</organism>
<proteinExistence type="predicted"/>
<dbReference type="EMBL" id="VUOC01000003">
    <property type="protein sequence ID" value="KAA2241688.1"/>
    <property type="molecule type" value="Genomic_DNA"/>
</dbReference>
<comment type="caution">
    <text evidence="1">The sequence shown here is derived from an EMBL/GenBank/DDBJ whole genome shotgun (WGS) entry which is preliminary data.</text>
</comment>
<dbReference type="Pfam" id="PF18944">
    <property type="entry name" value="DUF5691"/>
    <property type="match status" value="1"/>
</dbReference>
<protein>
    <submittedName>
        <fullName evidence="1">Uncharacterized protein</fullName>
    </submittedName>
</protein>
<dbReference type="RefSeq" id="WP_149839195.1">
    <property type="nucleotide sequence ID" value="NZ_VUOC01000003.1"/>
</dbReference>